<evidence type="ECO:0000313" key="2">
    <source>
        <dbReference type="Proteomes" id="UP001235303"/>
    </source>
</evidence>
<comment type="caution">
    <text evidence="1">The sequence shown here is derived from an EMBL/GenBank/DDBJ whole genome shotgun (WGS) entry which is preliminary data.</text>
</comment>
<reference evidence="1 2" key="1">
    <citation type="submission" date="2023-01" db="EMBL/GenBank/DDBJ databases">
        <title>Novel diversity within Roseofilum (Cyanobacteria; Desertifilaceae) from marine benthic mats with descriptions of four novel species.</title>
        <authorList>
            <person name="Wang Y."/>
            <person name="Berthold D.E."/>
            <person name="Hu J."/>
            <person name="Lefler F.W."/>
            <person name="Laughinghouse H.D. IV."/>
        </authorList>
    </citation>
    <scope>NUCLEOTIDE SEQUENCE [LARGE SCALE GENOMIC DNA]</scope>
    <source>
        <strain evidence="1 2">BLCC-M154</strain>
    </source>
</reference>
<protein>
    <submittedName>
        <fullName evidence="1">Uncharacterized protein</fullName>
    </submittedName>
</protein>
<evidence type="ECO:0000313" key="1">
    <source>
        <dbReference type="EMBL" id="MDJ1171130.1"/>
    </source>
</evidence>
<name>A0ABT7AW62_9CYAN</name>
<dbReference type="EMBL" id="JAQOSP010000106">
    <property type="protein sequence ID" value="MDJ1171130.1"/>
    <property type="molecule type" value="Genomic_DNA"/>
</dbReference>
<sequence length="633" mass="72143">MGKLILGLVFKDEMRKAKAGWMLFQWFSFETLEQDGIITKVKEKCEELSAAYGDLKALAEIIRIDEEEYSYEKINDDNRSTSEVESVNNFVKIMQADKNGILLTHPWVISRLNDRIRELWLSLAKAAGVKFRSVITQSDESLAHYHTVLPSGKIEGHKVFCAPDFPEGEYILFVNPIRHWGNVQLWDNKHEGTYTGATGILAAPRLLLLSLGHDTDGGFVQLIESSKYPAMREEIANFPDSPVVQQLPKIALPSTLQESDFRSMKNTIGIAISLLGRARSKKLENVVLEIPPGGMQTEPKEMQVIDFLSQELQIALDSRKSAYPNNEAGLTFVKQFMDARKAEIPWLKGFKDPTVYKTHPCPVNPNAKDTISRLVKVVNSCWTPVNLVARTTPQPFQHLLYSQDCSYDYDEWQLNIANQHRINYGKEMTEAIAWKDSHQGDRTRISQVMEKFRQLKKEILELKNPNTGEKYHHQTWEAAFWFAAHKTEAGTAGCVFTMFSDEICMRLLEIKNDDTKVLSIYGCQYGSWAAPKDSKLWNGEVVNIRCYTKEYNGKIYTAIKMEWTGAQKQKGYHHLGNIGGKTTMALGTMKQMKIYSISWRDGVTSGVMLFDLSLRQAEIYKLLTRLGRKKARL</sequence>
<dbReference type="RefSeq" id="WP_283754884.1">
    <property type="nucleotide sequence ID" value="NZ_JAQOSP010000106.1"/>
</dbReference>
<dbReference type="Proteomes" id="UP001235303">
    <property type="component" value="Unassembled WGS sequence"/>
</dbReference>
<organism evidence="1 2">
    <name type="scientific">Roseofilum acuticapitatum BLCC-M154</name>
    <dbReference type="NCBI Taxonomy" id="3022444"/>
    <lineage>
        <taxon>Bacteria</taxon>
        <taxon>Bacillati</taxon>
        <taxon>Cyanobacteriota</taxon>
        <taxon>Cyanophyceae</taxon>
        <taxon>Desertifilales</taxon>
        <taxon>Desertifilaceae</taxon>
        <taxon>Roseofilum</taxon>
        <taxon>Roseofilum acuticapitatum</taxon>
    </lineage>
</organism>
<accession>A0ABT7AW62</accession>
<proteinExistence type="predicted"/>
<gene>
    <name evidence="1" type="ORF">PMG71_17005</name>
</gene>
<keyword evidence="2" id="KW-1185">Reference proteome</keyword>